<gene>
    <name evidence="2" type="ORF">dnl_10390</name>
</gene>
<reference evidence="2" key="1">
    <citation type="journal article" date="2021" name="Microb. Physiol.">
        <title>Proteogenomic Insights into the Physiology of Marine, Sulfate-Reducing, Filamentous Desulfonema limicola and Desulfonema magnum.</title>
        <authorList>
            <person name="Schnaars V."/>
            <person name="Wohlbrand L."/>
            <person name="Scheve S."/>
            <person name="Hinrichs C."/>
            <person name="Reinhardt R."/>
            <person name="Rabus R."/>
        </authorList>
    </citation>
    <scope>NUCLEOTIDE SEQUENCE</scope>
    <source>
        <strain evidence="2">5ac10</strain>
    </source>
</reference>
<evidence type="ECO:0000313" key="3">
    <source>
        <dbReference type="Proteomes" id="UP000663720"/>
    </source>
</evidence>
<evidence type="ECO:0000256" key="1">
    <source>
        <dbReference type="SAM" id="SignalP"/>
    </source>
</evidence>
<keyword evidence="3" id="KW-1185">Reference proteome</keyword>
<evidence type="ECO:0000313" key="2">
    <source>
        <dbReference type="EMBL" id="QTA78800.1"/>
    </source>
</evidence>
<sequence length="286" mass="32005">MNLRKLGIKLFFLFLIHVFIIPAFAASEDSYEQDNTFQEAKKIIINDTSVQTHNFHKADDEDWIKFIGFAGKSYTIKAVNIGSSDMVIELYDAKDMSAPYLVQDTLGNELADEELDFNNCPHDGTWFARIKLYDSNSFSGNNDYELRNSLQEGPKPGTVQGIVRNSVTGKFIGEAVIITDKQRGDFSDPDDGSYRMMVHPSGEFELTSEVDGYEPCLSLDFLEDGGVLDKNLNMIPADLGGVLFILKIMAGYSIPEPFCWKDRENGDGKMGMDDAVYILQKVAGLR</sequence>
<dbReference type="SUPFAM" id="SSF49464">
    <property type="entry name" value="Carboxypeptidase regulatory domain-like"/>
    <property type="match status" value="1"/>
</dbReference>
<feature type="chain" id="PRO_5037330854" evidence="1">
    <location>
        <begin position="26"/>
        <end position="286"/>
    </location>
</feature>
<proteinExistence type="predicted"/>
<dbReference type="EMBL" id="CP061799">
    <property type="protein sequence ID" value="QTA78800.1"/>
    <property type="molecule type" value="Genomic_DNA"/>
</dbReference>
<dbReference type="AlphaFoldDB" id="A0A975B4T9"/>
<organism evidence="2 3">
    <name type="scientific">Desulfonema limicola</name>
    <dbReference type="NCBI Taxonomy" id="45656"/>
    <lineage>
        <taxon>Bacteria</taxon>
        <taxon>Pseudomonadati</taxon>
        <taxon>Thermodesulfobacteriota</taxon>
        <taxon>Desulfobacteria</taxon>
        <taxon>Desulfobacterales</taxon>
        <taxon>Desulfococcaceae</taxon>
        <taxon>Desulfonema</taxon>
    </lineage>
</organism>
<dbReference type="InterPro" id="IPR008969">
    <property type="entry name" value="CarboxyPept-like_regulatory"/>
</dbReference>
<dbReference type="RefSeq" id="WP_207690619.1">
    <property type="nucleotide sequence ID" value="NZ_CP061799.1"/>
</dbReference>
<dbReference type="KEGG" id="dli:dnl_10390"/>
<keyword evidence="2" id="KW-0121">Carboxypeptidase</keyword>
<feature type="signal peptide" evidence="1">
    <location>
        <begin position="1"/>
        <end position="25"/>
    </location>
</feature>
<dbReference type="GO" id="GO:0004180">
    <property type="term" value="F:carboxypeptidase activity"/>
    <property type="evidence" value="ECO:0007669"/>
    <property type="project" value="UniProtKB-KW"/>
</dbReference>
<dbReference type="Gene3D" id="2.60.40.1120">
    <property type="entry name" value="Carboxypeptidase-like, regulatory domain"/>
    <property type="match status" value="1"/>
</dbReference>
<accession>A0A975B4T9</accession>
<dbReference type="Gene3D" id="2.60.120.380">
    <property type="match status" value="1"/>
</dbReference>
<protein>
    <submittedName>
        <fullName evidence="2">Carboxypeptidase-like regulatory domain-containing protein</fullName>
    </submittedName>
</protein>
<dbReference type="SUPFAM" id="SSF89260">
    <property type="entry name" value="Collagen-binding domain"/>
    <property type="match status" value="1"/>
</dbReference>
<keyword evidence="2" id="KW-0645">Protease</keyword>
<keyword evidence="1" id="KW-0732">Signal</keyword>
<dbReference type="Proteomes" id="UP000663720">
    <property type="component" value="Chromosome"/>
</dbReference>
<name>A0A975B4T9_9BACT</name>
<keyword evidence="2" id="KW-0378">Hydrolase</keyword>